<dbReference type="GO" id="GO:0005506">
    <property type="term" value="F:iron ion binding"/>
    <property type="evidence" value="ECO:0007669"/>
    <property type="project" value="InterPro"/>
</dbReference>
<feature type="region of interest" description="Disordered" evidence="12">
    <location>
        <begin position="217"/>
        <end position="244"/>
    </location>
</feature>
<keyword evidence="3" id="KW-0813">Transport</keyword>
<feature type="transmembrane region" description="Helical" evidence="13">
    <location>
        <begin position="77"/>
        <end position="98"/>
    </location>
</feature>
<dbReference type="Proteomes" id="UP000430021">
    <property type="component" value="Unassembled WGS sequence"/>
</dbReference>
<keyword evidence="11 13" id="KW-0472">Membrane</keyword>
<evidence type="ECO:0000256" key="13">
    <source>
        <dbReference type="SAM" id="Phobius"/>
    </source>
</evidence>
<keyword evidence="4" id="KW-1003">Cell membrane</keyword>
<keyword evidence="10" id="KW-0408">Iron</keyword>
<dbReference type="Pfam" id="PF01292">
    <property type="entry name" value="Ni_hydr_CYTB"/>
    <property type="match status" value="1"/>
</dbReference>
<evidence type="ECO:0000256" key="10">
    <source>
        <dbReference type="ARBA" id="ARBA00023004"/>
    </source>
</evidence>
<evidence type="ECO:0000256" key="6">
    <source>
        <dbReference type="ARBA" id="ARBA00022692"/>
    </source>
</evidence>
<feature type="transmembrane region" description="Helical" evidence="13">
    <location>
        <begin position="180"/>
        <end position="201"/>
    </location>
</feature>
<evidence type="ECO:0000313" key="15">
    <source>
        <dbReference type="EMBL" id="MBB3775734.1"/>
    </source>
</evidence>
<comment type="similarity">
    <text evidence="2">Belongs to the HupC/HyaC/HydC family.</text>
</comment>
<keyword evidence="18" id="KW-1185">Reference proteome</keyword>
<gene>
    <name evidence="15" type="ORF">FHS52_001703</name>
    <name evidence="16" type="ORF">GRI59_11200</name>
</gene>
<dbReference type="Gene3D" id="1.20.950.20">
    <property type="entry name" value="Transmembrane di-heme cytochromes, Chain C"/>
    <property type="match status" value="1"/>
</dbReference>
<keyword evidence="7" id="KW-0479">Metal-binding</keyword>
<evidence type="ECO:0000256" key="9">
    <source>
        <dbReference type="ARBA" id="ARBA00022989"/>
    </source>
</evidence>
<dbReference type="GO" id="GO:0020037">
    <property type="term" value="F:heme binding"/>
    <property type="evidence" value="ECO:0007669"/>
    <property type="project" value="TreeGrafter"/>
</dbReference>
<comment type="subcellular location">
    <subcellularLocation>
        <location evidence="1">Cell membrane</location>
        <topology evidence="1">Multi-pass membrane protein</topology>
    </subcellularLocation>
</comment>
<feature type="domain" description="Cytochrome b561 bacterial/Ni-hydrogenase" evidence="14">
    <location>
        <begin position="6"/>
        <end position="212"/>
    </location>
</feature>
<dbReference type="GO" id="GO:0005886">
    <property type="term" value="C:plasma membrane"/>
    <property type="evidence" value="ECO:0007669"/>
    <property type="project" value="UniProtKB-SubCell"/>
</dbReference>
<evidence type="ECO:0000256" key="5">
    <source>
        <dbReference type="ARBA" id="ARBA00022617"/>
    </source>
</evidence>
<dbReference type="OrthoDB" id="9781740at2"/>
<evidence type="ECO:0000313" key="18">
    <source>
        <dbReference type="Proteomes" id="UP000548685"/>
    </source>
</evidence>
<dbReference type="InterPro" id="IPR051542">
    <property type="entry name" value="Hydrogenase_cytochrome"/>
</dbReference>
<dbReference type="Proteomes" id="UP000548685">
    <property type="component" value="Unassembled WGS sequence"/>
</dbReference>
<keyword evidence="9 13" id="KW-1133">Transmembrane helix</keyword>
<evidence type="ECO:0000256" key="2">
    <source>
        <dbReference type="ARBA" id="ARBA00008622"/>
    </source>
</evidence>
<dbReference type="PANTHER" id="PTHR30485:SF1">
    <property type="entry name" value="CYTOCHROME YDHU-RELATED"/>
    <property type="match status" value="1"/>
</dbReference>
<dbReference type="InterPro" id="IPR011577">
    <property type="entry name" value="Cyt_b561_bac/Ni-Hgenase"/>
</dbReference>
<evidence type="ECO:0000259" key="14">
    <source>
        <dbReference type="Pfam" id="PF01292"/>
    </source>
</evidence>
<evidence type="ECO:0000256" key="4">
    <source>
        <dbReference type="ARBA" id="ARBA00022475"/>
    </source>
</evidence>
<organism evidence="16 17">
    <name type="scientific">Erythrobacter ramosus</name>
    <dbReference type="NCBI Taxonomy" id="35811"/>
    <lineage>
        <taxon>Bacteria</taxon>
        <taxon>Pseudomonadati</taxon>
        <taxon>Pseudomonadota</taxon>
        <taxon>Alphaproteobacteria</taxon>
        <taxon>Sphingomonadales</taxon>
        <taxon>Erythrobacteraceae</taxon>
        <taxon>Erythrobacter/Porphyrobacter group</taxon>
        <taxon>Erythrobacter</taxon>
    </lineage>
</organism>
<dbReference type="EMBL" id="JACICE010000002">
    <property type="protein sequence ID" value="MBB3775734.1"/>
    <property type="molecule type" value="Genomic_DNA"/>
</dbReference>
<dbReference type="InterPro" id="IPR000516">
    <property type="entry name" value="Ni-dep_Hydgase_cyt-B"/>
</dbReference>
<evidence type="ECO:0000313" key="16">
    <source>
        <dbReference type="EMBL" id="MXP39172.1"/>
    </source>
</evidence>
<dbReference type="PRINTS" id="PR00161">
    <property type="entry name" value="NIHGNASECYTB"/>
</dbReference>
<feature type="transmembrane region" description="Helical" evidence="13">
    <location>
        <begin position="136"/>
        <end position="160"/>
    </location>
</feature>
<accession>A0A6I4UJY5</accession>
<evidence type="ECO:0000256" key="8">
    <source>
        <dbReference type="ARBA" id="ARBA00022982"/>
    </source>
</evidence>
<dbReference type="GO" id="GO:0009055">
    <property type="term" value="F:electron transfer activity"/>
    <property type="evidence" value="ECO:0007669"/>
    <property type="project" value="InterPro"/>
</dbReference>
<reference evidence="16 17" key="1">
    <citation type="submission" date="2019-12" db="EMBL/GenBank/DDBJ databases">
        <title>Genomic-based taxomic classification of the family Erythrobacteraceae.</title>
        <authorList>
            <person name="Xu L."/>
        </authorList>
    </citation>
    <scope>NUCLEOTIDE SEQUENCE [LARGE SCALE GENOMIC DNA]</scope>
    <source>
        <strain evidence="16 17">JCM 10282</strain>
    </source>
</reference>
<dbReference type="SUPFAM" id="SSF81342">
    <property type="entry name" value="Transmembrane di-heme cytochromes"/>
    <property type="match status" value="1"/>
</dbReference>
<dbReference type="EMBL" id="WTYB01000002">
    <property type="protein sequence ID" value="MXP39172.1"/>
    <property type="molecule type" value="Genomic_DNA"/>
</dbReference>
<evidence type="ECO:0000256" key="12">
    <source>
        <dbReference type="SAM" id="MobiDB-lite"/>
    </source>
</evidence>
<evidence type="ECO:0000256" key="1">
    <source>
        <dbReference type="ARBA" id="ARBA00004651"/>
    </source>
</evidence>
<evidence type="ECO:0000256" key="7">
    <source>
        <dbReference type="ARBA" id="ARBA00022723"/>
    </source>
</evidence>
<keyword evidence="5" id="KW-0349">Heme</keyword>
<name>A0A6I4UJY5_9SPHN</name>
<sequence>MKKHVLSTRLWHWVNAAAIIVLFMTGLNISNAHRYLYWGDYGFDPKDAWLGVIKFPGWATIPQHYNLALARDWHTTAAWPFGVGLLFIWVAMLVNGHFRRDLTTTPRDWTPGAVISSIKAHSGDAAAQGYNPVQRILYGMVFGVLLPLMLFTGLAISPGFQAAAPWLLDVLGGRQSARSLHFIAAWGIFGFFVIHIVLALIDWRLILEMFTGGRRADAAAPPAPAPAPPEPDAMPPEDGAPAHG</sequence>
<dbReference type="GO" id="GO:0022904">
    <property type="term" value="P:respiratory electron transport chain"/>
    <property type="evidence" value="ECO:0007669"/>
    <property type="project" value="InterPro"/>
</dbReference>
<feature type="compositionally biased region" description="Pro residues" evidence="12">
    <location>
        <begin position="221"/>
        <end position="234"/>
    </location>
</feature>
<keyword evidence="8" id="KW-0249">Electron transport</keyword>
<evidence type="ECO:0000256" key="11">
    <source>
        <dbReference type="ARBA" id="ARBA00023136"/>
    </source>
</evidence>
<feature type="transmembrane region" description="Helical" evidence="13">
    <location>
        <begin position="12"/>
        <end position="30"/>
    </location>
</feature>
<dbReference type="PANTHER" id="PTHR30485">
    <property type="entry name" value="NI/FE-HYDROGENASE 1 B-TYPE CYTOCHROME SUBUNIT"/>
    <property type="match status" value="1"/>
</dbReference>
<comment type="caution">
    <text evidence="16">The sequence shown here is derived from an EMBL/GenBank/DDBJ whole genome shotgun (WGS) entry which is preliminary data.</text>
</comment>
<evidence type="ECO:0000313" key="17">
    <source>
        <dbReference type="Proteomes" id="UP000430021"/>
    </source>
</evidence>
<dbReference type="InterPro" id="IPR016174">
    <property type="entry name" value="Di-haem_cyt_TM"/>
</dbReference>
<keyword evidence="6 13" id="KW-0812">Transmembrane</keyword>
<evidence type="ECO:0000256" key="3">
    <source>
        <dbReference type="ARBA" id="ARBA00022448"/>
    </source>
</evidence>
<reference evidence="15 18" key="2">
    <citation type="submission" date="2020-08" db="EMBL/GenBank/DDBJ databases">
        <title>Genomic Encyclopedia of Type Strains, Phase IV (KMG-IV): sequencing the most valuable type-strain genomes for metagenomic binning, comparative biology and taxonomic classification.</title>
        <authorList>
            <person name="Goeker M."/>
        </authorList>
    </citation>
    <scope>NUCLEOTIDE SEQUENCE [LARGE SCALE GENOMIC DNA]</scope>
    <source>
        <strain evidence="15 18">DSM 8510</strain>
    </source>
</reference>
<proteinExistence type="inferred from homology"/>
<dbReference type="RefSeq" id="WP_160761236.1">
    <property type="nucleotide sequence ID" value="NZ_BAAADZ010000010.1"/>
</dbReference>
<dbReference type="AlphaFoldDB" id="A0A6I4UJY5"/>
<protein>
    <submittedName>
        <fullName evidence="15">Thiosulfate reductase cytochrome b subunit</fullName>
    </submittedName>
</protein>